<name>A0A934KAU4_9BACT</name>
<evidence type="ECO:0000313" key="4">
    <source>
        <dbReference type="Proteomes" id="UP000612893"/>
    </source>
</evidence>
<dbReference type="NCBIfam" id="NF002043">
    <property type="entry name" value="PRK00870.1"/>
    <property type="match status" value="1"/>
</dbReference>
<dbReference type="PANTHER" id="PTHR42977">
    <property type="entry name" value="HYDROLASE-RELATED"/>
    <property type="match status" value="1"/>
</dbReference>
<feature type="domain" description="AB hydrolase-1" evidence="2">
    <location>
        <begin position="101"/>
        <end position="338"/>
    </location>
</feature>
<dbReference type="InterPro" id="IPR000639">
    <property type="entry name" value="Epox_hydrolase-like"/>
</dbReference>
<keyword evidence="4" id="KW-1185">Reference proteome</keyword>
<dbReference type="Pfam" id="PF00561">
    <property type="entry name" value="Abhydrolase_1"/>
    <property type="match status" value="1"/>
</dbReference>
<dbReference type="InterPro" id="IPR000073">
    <property type="entry name" value="AB_hydrolase_1"/>
</dbReference>
<gene>
    <name evidence="3" type="ORF">JF922_17305</name>
</gene>
<dbReference type="InterPro" id="IPR051340">
    <property type="entry name" value="Haloalkane_dehalogenase"/>
</dbReference>
<dbReference type="InterPro" id="IPR029058">
    <property type="entry name" value="AB_hydrolase_fold"/>
</dbReference>
<dbReference type="PRINTS" id="PR00111">
    <property type="entry name" value="ABHYDROLASE"/>
</dbReference>
<dbReference type="PANTHER" id="PTHR42977:SF3">
    <property type="entry name" value="AB HYDROLASE-1 DOMAIN-CONTAINING PROTEIN"/>
    <property type="match status" value="1"/>
</dbReference>
<dbReference type="PRINTS" id="PR00412">
    <property type="entry name" value="EPOXHYDRLASE"/>
</dbReference>
<evidence type="ECO:0000313" key="3">
    <source>
        <dbReference type="EMBL" id="MBJ7599821.1"/>
    </source>
</evidence>
<dbReference type="SUPFAM" id="SSF53474">
    <property type="entry name" value="alpha/beta-Hydrolases"/>
    <property type="match status" value="1"/>
</dbReference>
<evidence type="ECO:0000256" key="1">
    <source>
        <dbReference type="ARBA" id="ARBA00022801"/>
    </source>
</evidence>
<comment type="caution">
    <text evidence="3">The sequence shown here is derived from an EMBL/GenBank/DDBJ whole genome shotgun (WGS) entry which is preliminary data.</text>
</comment>
<dbReference type="Proteomes" id="UP000612893">
    <property type="component" value="Unassembled WGS sequence"/>
</dbReference>
<sequence length="356" mass="39482">MARAAVRTSALGPHQRIELISVAPPVQSFIWCCFFVTQGFPRPKHPAAETGSVARPSRVFSVDVYRTPDDRFRDLPGYPYEPHYFEWEGLRLHYLDEGSGPPILLLHGEPDWSYLYRRMVPILAARFRVVAPDYAGFGRSDKPTGIEWYTYDRHVASVAALIEHLDLGGMTLVVQDWGGPIGLRAAVEARERFAGLVVMNTGLFVDADWPTPGFLRWRAFAERTGLDLPVGRVMQASVVRPLDEATLAAYEAPWPVRESKAGVAAFPLLVPVSDDHPAAIVLRRVAHELTTWRVPALVAWSDQDPVFTPEHGQAMAEALPGAGGVWVVEGAGHMLQEDRGEAIAERIVGWLDRLHG</sequence>
<dbReference type="GO" id="GO:0016787">
    <property type="term" value="F:hydrolase activity"/>
    <property type="evidence" value="ECO:0007669"/>
    <property type="project" value="UniProtKB-KW"/>
</dbReference>
<keyword evidence="1 3" id="KW-0378">Hydrolase</keyword>
<reference evidence="3" key="1">
    <citation type="submission" date="2020-10" db="EMBL/GenBank/DDBJ databases">
        <title>Ca. Dormibacterota MAGs.</title>
        <authorList>
            <person name="Montgomery K."/>
        </authorList>
    </citation>
    <scope>NUCLEOTIDE SEQUENCE [LARGE SCALE GENOMIC DNA]</scope>
    <source>
        <strain evidence="3">SC8812_S17_10</strain>
    </source>
</reference>
<evidence type="ECO:0000259" key="2">
    <source>
        <dbReference type="Pfam" id="PF00561"/>
    </source>
</evidence>
<organism evidence="3 4">
    <name type="scientific">Candidatus Nephthysia bennettiae</name>
    <dbReference type="NCBI Taxonomy" id="3127016"/>
    <lineage>
        <taxon>Bacteria</taxon>
        <taxon>Bacillati</taxon>
        <taxon>Candidatus Dormiibacterota</taxon>
        <taxon>Candidatus Dormibacteria</taxon>
        <taxon>Candidatus Dormibacterales</taxon>
        <taxon>Candidatus Dormibacteraceae</taxon>
        <taxon>Candidatus Nephthysia</taxon>
    </lineage>
</organism>
<proteinExistence type="predicted"/>
<accession>A0A934KAU4</accession>
<dbReference type="Gene3D" id="3.40.50.1820">
    <property type="entry name" value="alpha/beta hydrolase"/>
    <property type="match status" value="1"/>
</dbReference>
<dbReference type="AlphaFoldDB" id="A0A934KAU4"/>
<dbReference type="EMBL" id="JAEKNR010000175">
    <property type="protein sequence ID" value="MBJ7599821.1"/>
    <property type="molecule type" value="Genomic_DNA"/>
</dbReference>
<protein>
    <submittedName>
        <fullName evidence="3">Alpha/beta fold hydrolase</fullName>
    </submittedName>
</protein>